<dbReference type="GO" id="GO:0003677">
    <property type="term" value="F:DNA binding"/>
    <property type="evidence" value="ECO:0007669"/>
    <property type="project" value="InterPro"/>
</dbReference>
<dbReference type="InterPro" id="IPR010982">
    <property type="entry name" value="Lambda_DNA-bd_dom_sf"/>
</dbReference>
<evidence type="ECO:0000313" key="4">
    <source>
        <dbReference type="Proteomes" id="UP000077824"/>
    </source>
</evidence>
<keyword evidence="1" id="KW-0175">Coiled coil</keyword>
<evidence type="ECO:0000256" key="1">
    <source>
        <dbReference type="SAM" id="Coils"/>
    </source>
</evidence>
<dbReference type="STRING" id="1685010.A0O34_14930"/>
<dbReference type="OrthoDB" id="1070917at2"/>
<dbReference type="PROSITE" id="PS50943">
    <property type="entry name" value="HTH_CROC1"/>
    <property type="match status" value="1"/>
</dbReference>
<feature type="coiled-coil region" evidence="1">
    <location>
        <begin position="105"/>
        <end position="132"/>
    </location>
</feature>
<feature type="domain" description="HTH cro/C1-type" evidence="2">
    <location>
        <begin position="20"/>
        <end position="63"/>
    </location>
</feature>
<proteinExistence type="predicted"/>
<gene>
    <name evidence="3" type="ORF">A0O34_14930</name>
</gene>
<dbReference type="InterPro" id="IPR001387">
    <property type="entry name" value="Cro/C1-type_HTH"/>
</dbReference>
<dbReference type="RefSeq" id="WP_066756084.1">
    <property type="nucleotide sequence ID" value="NZ_CP015199.1"/>
</dbReference>
<dbReference type="AlphaFoldDB" id="A0A172XXH9"/>
<dbReference type="EMBL" id="CP015199">
    <property type="protein sequence ID" value="ANF51719.1"/>
    <property type="molecule type" value="Genomic_DNA"/>
</dbReference>
<protein>
    <recommendedName>
        <fullName evidence="2">HTH cro/C1-type domain-containing protein</fullName>
    </recommendedName>
</protein>
<organism evidence="3 4">
    <name type="scientific">Chryseobacterium glaciei</name>
    <dbReference type="NCBI Taxonomy" id="1685010"/>
    <lineage>
        <taxon>Bacteria</taxon>
        <taxon>Pseudomonadati</taxon>
        <taxon>Bacteroidota</taxon>
        <taxon>Flavobacteriia</taxon>
        <taxon>Flavobacteriales</taxon>
        <taxon>Weeksellaceae</taxon>
        <taxon>Chryseobacterium group</taxon>
        <taxon>Chryseobacterium</taxon>
    </lineage>
</organism>
<dbReference type="Gene3D" id="1.10.260.40">
    <property type="entry name" value="lambda repressor-like DNA-binding domains"/>
    <property type="match status" value="1"/>
</dbReference>
<name>A0A172XXH9_9FLAO</name>
<keyword evidence="4" id="KW-1185">Reference proteome</keyword>
<dbReference type="CDD" id="cd00093">
    <property type="entry name" value="HTH_XRE"/>
    <property type="match status" value="1"/>
</dbReference>
<evidence type="ECO:0000313" key="3">
    <source>
        <dbReference type="EMBL" id="ANF51719.1"/>
    </source>
</evidence>
<dbReference type="Proteomes" id="UP000077824">
    <property type="component" value="Chromosome"/>
</dbReference>
<evidence type="ECO:0000259" key="2">
    <source>
        <dbReference type="PROSITE" id="PS50943"/>
    </source>
</evidence>
<dbReference type="SUPFAM" id="SSF47413">
    <property type="entry name" value="lambda repressor-like DNA-binding domains"/>
    <property type="match status" value="1"/>
</dbReference>
<reference evidence="3 4" key="1">
    <citation type="submission" date="2016-04" db="EMBL/GenBank/DDBJ databases">
        <title>Complete Genome Sequence of Chryseobacterium sp. IHBB 10212.</title>
        <authorList>
            <person name="Pal M."/>
            <person name="Swarnkar M.K."/>
            <person name="Kaushal K."/>
            <person name="Chhibber S."/>
            <person name="Singh A.K."/>
            <person name="Gulati A."/>
        </authorList>
    </citation>
    <scope>NUCLEOTIDE SEQUENCE [LARGE SCALE GENOMIC DNA]</scope>
    <source>
        <strain evidence="3 4">IHBB 10212</strain>
    </source>
</reference>
<sequence>MSELKDRIKILSEELFEGNLTKFGKSIETSDTSISNYINGSSFPGFQFIFKLCTKLNIDPNWLILGLGERYLSETINNVNGNDNNVGYQKIGNNNSNITQVMHSNDILHNENDALKRENELLREMLEILKNQGKK</sequence>
<accession>A0A172XXH9</accession>
<dbReference type="KEGG" id="chh:A0O34_14930"/>